<accession>A0A951PNT3</accession>
<gene>
    <name evidence="1" type="ORF">KME25_23455</name>
</gene>
<evidence type="ECO:0000313" key="1">
    <source>
        <dbReference type="EMBL" id="MBW4547370.1"/>
    </source>
</evidence>
<name>A0A951PNT3_9CYAN</name>
<protein>
    <submittedName>
        <fullName evidence="1">Uncharacterized protein</fullName>
    </submittedName>
</protein>
<evidence type="ECO:0000313" key="2">
    <source>
        <dbReference type="Proteomes" id="UP000753908"/>
    </source>
</evidence>
<reference evidence="1" key="2">
    <citation type="journal article" date="2022" name="Microbiol. Resour. Announc.">
        <title>Metagenome Sequencing to Explore Phylogenomics of Terrestrial Cyanobacteria.</title>
        <authorList>
            <person name="Ward R.D."/>
            <person name="Stajich J.E."/>
            <person name="Johansen J.R."/>
            <person name="Huntemann M."/>
            <person name="Clum A."/>
            <person name="Foster B."/>
            <person name="Foster B."/>
            <person name="Roux S."/>
            <person name="Palaniappan K."/>
            <person name="Varghese N."/>
            <person name="Mukherjee S."/>
            <person name="Reddy T.B.K."/>
            <person name="Daum C."/>
            <person name="Copeland A."/>
            <person name="Chen I.A."/>
            <person name="Ivanova N.N."/>
            <person name="Kyrpides N.C."/>
            <person name="Shapiro N."/>
            <person name="Eloe-Fadrosh E.A."/>
            <person name="Pietrasiak N."/>
        </authorList>
    </citation>
    <scope>NUCLEOTIDE SEQUENCE</scope>
    <source>
        <strain evidence="1">CPER-KK1</strain>
    </source>
</reference>
<proteinExistence type="predicted"/>
<dbReference type="AlphaFoldDB" id="A0A951PNT3"/>
<comment type="caution">
    <text evidence="1">The sequence shown here is derived from an EMBL/GenBank/DDBJ whole genome shotgun (WGS) entry which is preliminary data.</text>
</comment>
<dbReference type="EMBL" id="JAHHIF010000040">
    <property type="protein sequence ID" value="MBW4547370.1"/>
    <property type="molecule type" value="Genomic_DNA"/>
</dbReference>
<organism evidence="1 2">
    <name type="scientific">Symplocastrum torsivum CPER-KK1</name>
    <dbReference type="NCBI Taxonomy" id="450513"/>
    <lineage>
        <taxon>Bacteria</taxon>
        <taxon>Bacillati</taxon>
        <taxon>Cyanobacteriota</taxon>
        <taxon>Cyanophyceae</taxon>
        <taxon>Oscillatoriophycideae</taxon>
        <taxon>Oscillatoriales</taxon>
        <taxon>Microcoleaceae</taxon>
        <taxon>Symplocastrum</taxon>
    </lineage>
</organism>
<dbReference type="Proteomes" id="UP000753908">
    <property type="component" value="Unassembled WGS sequence"/>
</dbReference>
<sequence length="380" mass="44031">MTKTLDPTQNNADFLHFFQQYATECLLNQDHEVSEALRRRQITHNTFRRLEETYKISFKLDSSLSLKSIKKQVIKQIEAAAYFIRDFQISILGQHTSIFHLYEIEIQIAHNLRYAFKFDSGKLFIQLPYWQVSFLDCHISYQQMKNRWNRGEHLQQTSPVREVWWLFNPIGEFRSNLRTTLLLAVQKQILGIDNLFVNFGLAQASNNSNLPSKDEPKETQSFKDKVIAFLSASVNEEKLGISLEMALKNQDEKSLVQLLGLFKKNLADPGQIEELIDTGVFSLQEIIHEEQSQVDIKMFGFVNVGNYHRIDVALNLSSGYLKKYVEFVPRKAKMKAIQVGFVNVYTIDDITVKPNFHGAMKLNFEAAALERSLRELQLVK</sequence>
<reference evidence="1" key="1">
    <citation type="submission" date="2021-05" db="EMBL/GenBank/DDBJ databases">
        <authorList>
            <person name="Pietrasiak N."/>
            <person name="Ward R."/>
            <person name="Stajich J.E."/>
            <person name="Kurbessoian T."/>
        </authorList>
    </citation>
    <scope>NUCLEOTIDE SEQUENCE</scope>
    <source>
        <strain evidence="1">CPER-KK1</strain>
    </source>
</reference>